<feature type="transmembrane region" description="Helical" evidence="8">
    <location>
        <begin position="67"/>
        <end position="87"/>
    </location>
</feature>
<proteinExistence type="predicted"/>
<feature type="transmembrane region" description="Helical" evidence="8">
    <location>
        <begin position="144"/>
        <end position="169"/>
    </location>
</feature>
<evidence type="ECO:0000256" key="7">
    <source>
        <dbReference type="ARBA" id="ARBA00023224"/>
    </source>
</evidence>
<keyword evidence="3 8" id="KW-1133">Transmembrane helix</keyword>
<comment type="caution">
    <text evidence="10">The sequence shown here is derived from an EMBL/GenBank/DDBJ whole genome shotgun (WGS) entry which is preliminary data.</text>
</comment>
<evidence type="ECO:0000256" key="4">
    <source>
        <dbReference type="ARBA" id="ARBA00023040"/>
    </source>
</evidence>
<feature type="transmembrane region" description="Helical" evidence="8">
    <location>
        <begin position="99"/>
        <end position="121"/>
    </location>
</feature>
<dbReference type="GO" id="GO:0005886">
    <property type="term" value="C:plasma membrane"/>
    <property type="evidence" value="ECO:0007669"/>
    <property type="project" value="TreeGrafter"/>
</dbReference>
<dbReference type="PRINTS" id="PR00237">
    <property type="entry name" value="GPCRRHODOPSN"/>
</dbReference>
<evidence type="ECO:0000256" key="1">
    <source>
        <dbReference type="ARBA" id="ARBA00004141"/>
    </source>
</evidence>
<dbReference type="InterPro" id="IPR000276">
    <property type="entry name" value="GPCR_Rhodpsn"/>
</dbReference>
<sequence>MLLVLIDAQRSSSGAIATMTSTLMINLTISDMLFLFYNVTILLVSFVFEDWQMGFAICVSSQSMSMWTMFCSFYTMVAISILRYIAAVHPTCGFSVSRAHRLVICLATWLMGFAVSIPNWIHQVVVQVEEANYCMLLMTSQQTFLYFVLFGGIAFLPFVLLLLVCYFRIVQSLWFSRSMVARSSAHIQHNQKATVIILIVLVVFVIMWIPCSVVIFLSAAQSLPQTPGAFIANNLSSVLAYSNCSVSPIICFSLSEQFQAGLRKLFQRGAGEGPG</sequence>
<keyword evidence="11" id="KW-1185">Reference proteome</keyword>
<dbReference type="EMBL" id="JANPWB010000010">
    <property type="protein sequence ID" value="KAJ1139230.1"/>
    <property type="molecule type" value="Genomic_DNA"/>
</dbReference>
<dbReference type="Pfam" id="PF00001">
    <property type="entry name" value="7tm_1"/>
    <property type="match status" value="1"/>
</dbReference>
<comment type="subcellular location">
    <subcellularLocation>
        <location evidence="1">Membrane</location>
        <topology evidence="1">Multi-pass membrane protein</topology>
    </subcellularLocation>
</comment>
<gene>
    <name evidence="10" type="ORF">NDU88_005605</name>
</gene>
<name>A0AAV7QGF7_PLEWA</name>
<keyword evidence="7" id="KW-0807">Transducer</keyword>
<keyword evidence="6" id="KW-0675">Receptor</keyword>
<feature type="transmembrane region" description="Helical" evidence="8">
    <location>
        <begin position="195"/>
        <end position="218"/>
    </location>
</feature>
<keyword evidence="4" id="KW-0297">G-protein coupled receptor</keyword>
<dbReference type="PROSITE" id="PS50262">
    <property type="entry name" value="G_PROTEIN_RECEP_F1_2"/>
    <property type="match status" value="1"/>
</dbReference>
<evidence type="ECO:0000313" key="11">
    <source>
        <dbReference type="Proteomes" id="UP001066276"/>
    </source>
</evidence>
<dbReference type="PANTHER" id="PTHR45695">
    <property type="entry name" value="LEUCOKININ RECEPTOR-RELATED"/>
    <property type="match status" value="1"/>
</dbReference>
<dbReference type="InterPro" id="IPR017452">
    <property type="entry name" value="GPCR_Rhodpsn_7TM"/>
</dbReference>
<keyword evidence="5 8" id="KW-0472">Membrane</keyword>
<evidence type="ECO:0000259" key="9">
    <source>
        <dbReference type="PROSITE" id="PS50262"/>
    </source>
</evidence>
<dbReference type="AlphaFoldDB" id="A0AAV7QGF7"/>
<evidence type="ECO:0000256" key="8">
    <source>
        <dbReference type="SAM" id="Phobius"/>
    </source>
</evidence>
<evidence type="ECO:0000256" key="5">
    <source>
        <dbReference type="ARBA" id="ARBA00023136"/>
    </source>
</evidence>
<evidence type="ECO:0000256" key="6">
    <source>
        <dbReference type="ARBA" id="ARBA00023170"/>
    </source>
</evidence>
<dbReference type="SUPFAM" id="SSF81321">
    <property type="entry name" value="Family A G protein-coupled receptor-like"/>
    <property type="match status" value="1"/>
</dbReference>
<accession>A0AAV7QGF7</accession>
<evidence type="ECO:0000313" key="10">
    <source>
        <dbReference type="EMBL" id="KAJ1139230.1"/>
    </source>
</evidence>
<protein>
    <recommendedName>
        <fullName evidence="9">G-protein coupled receptors family 1 profile domain-containing protein</fullName>
    </recommendedName>
</protein>
<dbReference type="PANTHER" id="PTHR45695:SF34">
    <property type="entry name" value="GALANIN RECEPTOR 2B-LIKE"/>
    <property type="match status" value="1"/>
</dbReference>
<evidence type="ECO:0000256" key="3">
    <source>
        <dbReference type="ARBA" id="ARBA00022989"/>
    </source>
</evidence>
<dbReference type="Gene3D" id="1.20.1070.10">
    <property type="entry name" value="Rhodopsin 7-helix transmembrane proteins"/>
    <property type="match status" value="1"/>
</dbReference>
<evidence type="ECO:0000256" key="2">
    <source>
        <dbReference type="ARBA" id="ARBA00022692"/>
    </source>
</evidence>
<keyword evidence="2 8" id="KW-0812">Transmembrane</keyword>
<feature type="transmembrane region" description="Helical" evidence="8">
    <location>
        <begin position="21"/>
        <end position="47"/>
    </location>
</feature>
<dbReference type="GO" id="GO:0004930">
    <property type="term" value="F:G protein-coupled receptor activity"/>
    <property type="evidence" value="ECO:0007669"/>
    <property type="project" value="UniProtKB-KW"/>
</dbReference>
<dbReference type="CDD" id="cd00637">
    <property type="entry name" value="7tm_classA_rhodopsin-like"/>
    <property type="match status" value="1"/>
</dbReference>
<feature type="domain" description="G-protein coupled receptors family 1 profile" evidence="9">
    <location>
        <begin position="1"/>
        <end position="251"/>
    </location>
</feature>
<reference evidence="10" key="1">
    <citation type="journal article" date="2022" name="bioRxiv">
        <title>Sequencing and chromosome-scale assembly of the giantPleurodeles waltlgenome.</title>
        <authorList>
            <person name="Brown T."/>
            <person name="Elewa A."/>
            <person name="Iarovenko S."/>
            <person name="Subramanian E."/>
            <person name="Araus A.J."/>
            <person name="Petzold A."/>
            <person name="Susuki M."/>
            <person name="Suzuki K.-i.T."/>
            <person name="Hayashi T."/>
            <person name="Toyoda A."/>
            <person name="Oliveira C."/>
            <person name="Osipova E."/>
            <person name="Leigh N.D."/>
            <person name="Simon A."/>
            <person name="Yun M.H."/>
        </authorList>
    </citation>
    <scope>NUCLEOTIDE SEQUENCE</scope>
    <source>
        <strain evidence="10">20211129_DDA</strain>
        <tissue evidence="10">Liver</tissue>
    </source>
</reference>
<dbReference type="Proteomes" id="UP001066276">
    <property type="component" value="Chromosome 6"/>
</dbReference>
<organism evidence="10 11">
    <name type="scientific">Pleurodeles waltl</name>
    <name type="common">Iberian ribbed newt</name>
    <dbReference type="NCBI Taxonomy" id="8319"/>
    <lineage>
        <taxon>Eukaryota</taxon>
        <taxon>Metazoa</taxon>
        <taxon>Chordata</taxon>
        <taxon>Craniata</taxon>
        <taxon>Vertebrata</taxon>
        <taxon>Euteleostomi</taxon>
        <taxon>Amphibia</taxon>
        <taxon>Batrachia</taxon>
        <taxon>Caudata</taxon>
        <taxon>Salamandroidea</taxon>
        <taxon>Salamandridae</taxon>
        <taxon>Pleurodelinae</taxon>
        <taxon>Pleurodeles</taxon>
    </lineage>
</organism>